<dbReference type="GO" id="GO:0005634">
    <property type="term" value="C:nucleus"/>
    <property type="evidence" value="ECO:0007669"/>
    <property type="project" value="UniProtKB-ARBA"/>
</dbReference>
<dbReference type="GO" id="GO:0003700">
    <property type="term" value="F:DNA-binding transcription factor activity"/>
    <property type="evidence" value="ECO:0007669"/>
    <property type="project" value="InterPro"/>
</dbReference>
<dbReference type="InterPro" id="IPR046347">
    <property type="entry name" value="bZIP_sf"/>
</dbReference>
<reference evidence="3" key="1">
    <citation type="submission" date="2025-08" db="UniProtKB">
        <authorList>
            <consortium name="RefSeq"/>
        </authorList>
    </citation>
    <scope>IDENTIFICATION</scope>
    <source>
        <strain evidence="3">Ishihara</strain>
        <tissue evidence="3">Whole body</tissue>
    </source>
</reference>
<protein>
    <submittedName>
        <fullName evidence="3">D site-binding protein-like</fullName>
    </submittedName>
</protein>
<dbReference type="InterPro" id="IPR004827">
    <property type="entry name" value="bZIP"/>
</dbReference>
<dbReference type="Gene3D" id="1.20.5.170">
    <property type="match status" value="1"/>
</dbReference>
<proteinExistence type="predicted"/>
<dbReference type="Proteomes" id="UP000301870">
    <property type="component" value="Unplaced"/>
</dbReference>
<evidence type="ECO:0000313" key="3">
    <source>
        <dbReference type="RefSeq" id="XP_022834715.1"/>
    </source>
</evidence>
<organism evidence="2 3">
    <name type="scientific">Spodoptera litura</name>
    <name type="common">Asian cotton leafworm</name>
    <dbReference type="NCBI Taxonomy" id="69820"/>
    <lineage>
        <taxon>Eukaryota</taxon>
        <taxon>Metazoa</taxon>
        <taxon>Ecdysozoa</taxon>
        <taxon>Arthropoda</taxon>
        <taxon>Hexapoda</taxon>
        <taxon>Insecta</taxon>
        <taxon>Pterygota</taxon>
        <taxon>Neoptera</taxon>
        <taxon>Endopterygota</taxon>
        <taxon>Lepidoptera</taxon>
        <taxon>Glossata</taxon>
        <taxon>Ditrysia</taxon>
        <taxon>Noctuoidea</taxon>
        <taxon>Noctuidae</taxon>
        <taxon>Amphipyrinae</taxon>
        <taxon>Spodoptera</taxon>
    </lineage>
</organism>
<sequence length="105" mass="11880">MFIVTLREAAVTAIKDHQGGTLVRNNPNMRRAVRSQSHAGTAAKDDAYRCTREKNNAAAKKSRDRRKLREIELSVEVSYLKQQLAALKATLRSRACTHCRRSSLR</sequence>
<dbReference type="KEGG" id="sliu:111362295"/>
<dbReference type="PROSITE" id="PS00036">
    <property type="entry name" value="BZIP_BASIC"/>
    <property type="match status" value="1"/>
</dbReference>
<evidence type="ECO:0000313" key="2">
    <source>
        <dbReference type="Proteomes" id="UP000301870"/>
    </source>
</evidence>
<dbReference type="GeneID" id="111362295"/>
<accession>A0A9J7ETZ8</accession>
<dbReference type="OrthoDB" id="6626600at2759"/>
<dbReference type="SUPFAM" id="SSF57959">
    <property type="entry name" value="Leucine zipper domain"/>
    <property type="match status" value="1"/>
</dbReference>
<name>A0A9J7ETZ8_SPOLT</name>
<dbReference type="RefSeq" id="XP_022834715.1">
    <property type="nucleotide sequence ID" value="XM_022978947.1"/>
</dbReference>
<keyword evidence="2" id="KW-1185">Reference proteome</keyword>
<dbReference type="AlphaFoldDB" id="A0A9J7ETZ8"/>
<gene>
    <name evidence="3" type="primary">LOC111362295</name>
</gene>
<feature type="domain" description="BZIP" evidence="1">
    <location>
        <begin position="52"/>
        <end position="65"/>
    </location>
</feature>
<dbReference type="Pfam" id="PF07716">
    <property type="entry name" value="bZIP_2"/>
    <property type="match status" value="1"/>
</dbReference>
<evidence type="ECO:0000259" key="1">
    <source>
        <dbReference type="PROSITE" id="PS00036"/>
    </source>
</evidence>